<dbReference type="PANTHER" id="PTHR30011">
    <property type="entry name" value="ALKANESULFONATE MONOOXYGENASE-RELATED"/>
    <property type="match status" value="1"/>
</dbReference>
<dbReference type="EMBL" id="QGLF01000008">
    <property type="protein sequence ID" value="PWR17804.1"/>
    <property type="molecule type" value="Genomic_DNA"/>
</dbReference>
<evidence type="ECO:0000256" key="3">
    <source>
        <dbReference type="ARBA" id="ARBA00023002"/>
    </source>
</evidence>
<comment type="similarity">
    <text evidence="5">Belongs to the NtaA/SnaA/DszA monooxygenase family.</text>
</comment>
<dbReference type="InterPro" id="IPR016215">
    <property type="entry name" value="NTA_MOA"/>
</dbReference>
<evidence type="ECO:0000256" key="4">
    <source>
        <dbReference type="ARBA" id="ARBA00023033"/>
    </source>
</evidence>
<dbReference type="Gene3D" id="3.20.20.30">
    <property type="entry name" value="Luciferase-like domain"/>
    <property type="match status" value="1"/>
</dbReference>
<feature type="binding site" evidence="6">
    <location>
        <position position="104"/>
    </location>
    <ligand>
        <name>FMN</name>
        <dbReference type="ChEBI" id="CHEBI:58210"/>
    </ligand>
</feature>
<keyword evidence="3" id="KW-0560">Oxidoreductase</keyword>
<evidence type="ECO:0000256" key="7">
    <source>
        <dbReference type="SAM" id="MobiDB-lite"/>
    </source>
</evidence>
<proteinExistence type="inferred from homology"/>
<organism evidence="9 10">
    <name type="scientific">Zavarzinia compransoris</name>
    <dbReference type="NCBI Taxonomy" id="1264899"/>
    <lineage>
        <taxon>Bacteria</taxon>
        <taxon>Pseudomonadati</taxon>
        <taxon>Pseudomonadota</taxon>
        <taxon>Alphaproteobacteria</taxon>
        <taxon>Rhodospirillales</taxon>
        <taxon>Zavarziniaceae</taxon>
        <taxon>Zavarzinia</taxon>
    </lineage>
</organism>
<sequence length="454" mass="49561">MAKEIRLNAFHMNTPSHSWAGLWQHPRDRSLDYTTPGYWADLARTAERGLFDGVFLADVFGTYDVYGGSRDAAIATGAQSPSNDPFMVVPFMAQATSHIGFGITATLTYEQPYQFARRFSTLDHLTGGRIGWNIVTGYLKSAATGMGQSTVRSHDERYDAGDDFMAAVYKLWEGSWEPGAVLRDKALGRFTDPARVHTVSHHGPYYQVEAAHLSEPSPQRTPVLYQAGSSGRGRDFAARHAECVFLNGQTKAIVRDAVAAIRRRAVAFGRRAEDIVIFLGATVVIAPTAAEARDLAADYAAHIDPIGQLALVSGWSGIDFAKYRLDEAIRHEKSNSIQSFVENITTKAAAPITPRDLIGFNGIGARGPFVVGDPAAVADELLSWVDETGVDGFNLARLVVPESLNALVDLLVPELQNRGRFKTAYGEGPLRRKLFPGDGPHLPERHAGAAFRHR</sequence>
<accession>A0A317DTV5</accession>
<evidence type="ECO:0000313" key="9">
    <source>
        <dbReference type="EMBL" id="PWR17804.1"/>
    </source>
</evidence>
<dbReference type="AlphaFoldDB" id="A0A317DTV5"/>
<evidence type="ECO:0000313" key="10">
    <source>
        <dbReference type="Proteomes" id="UP000246077"/>
    </source>
</evidence>
<feature type="binding site" evidence="6">
    <location>
        <position position="58"/>
    </location>
    <ligand>
        <name>FMN</name>
        <dbReference type="ChEBI" id="CHEBI:58210"/>
    </ligand>
</feature>
<dbReference type="Pfam" id="PF00296">
    <property type="entry name" value="Bac_luciferase"/>
    <property type="match status" value="1"/>
</dbReference>
<feature type="binding site" evidence="6">
    <location>
        <position position="158"/>
    </location>
    <ligand>
        <name>FMN</name>
        <dbReference type="ChEBI" id="CHEBI:58210"/>
    </ligand>
</feature>
<dbReference type="InterPro" id="IPR051260">
    <property type="entry name" value="Diverse_substr_monoxygenases"/>
</dbReference>
<protein>
    <submittedName>
        <fullName evidence="9">N5,N10-methylene tetrahydromethanopterin reductase</fullName>
    </submittedName>
</protein>
<evidence type="ECO:0000256" key="1">
    <source>
        <dbReference type="ARBA" id="ARBA00022630"/>
    </source>
</evidence>
<name>A0A317DTV5_9PROT</name>
<dbReference type="Proteomes" id="UP000246077">
    <property type="component" value="Unassembled WGS sequence"/>
</dbReference>
<keyword evidence="10" id="KW-1185">Reference proteome</keyword>
<dbReference type="PIRSF" id="PIRSF000337">
    <property type="entry name" value="NTA_MOA"/>
    <property type="match status" value="1"/>
</dbReference>
<evidence type="ECO:0000256" key="2">
    <source>
        <dbReference type="ARBA" id="ARBA00022643"/>
    </source>
</evidence>
<dbReference type="GO" id="GO:0016705">
    <property type="term" value="F:oxidoreductase activity, acting on paired donors, with incorporation or reduction of molecular oxygen"/>
    <property type="evidence" value="ECO:0007669"/>
    <property type="project" value="InterPro"/>
</dbReference>
<evidence type="ECO:0000256" key="6">
    <source>
        <dbReference type="PIRSR" id="PIRSR000337-1"/>
    </source>
</evidence>
<gene>
    <name evidence="9" type="ORF">DKG75_21935</name>
</gene>
<dbReference type="InterPro" id="IPR011251">
    <property type="entry name" value="Luciferase-like_dom"/>
</dbReference>
<dbReference type="GO" id="GO:0004497">
    <property type="term" value="F:monooxygenase activity"/>
    <property type="evidence" value="ECO:0007669"/>
    <property type="project" value="UniProtKB-KW"/>
</dbReference>
<keyword evidence="2 6" id="KW-0288">FMN</keyword>
<keyword evidence="1 6" id="KW-0285">Flavoprotein</keyword>
<feature type="binding site" evidence="6">
    <location>
        <position position="154"/>
    </location>
    <ligand>
        <name>FMN</name>
        <dbReference type="ChEBI" id="CHEBI:58210"/>
    </ligand>
</feature>
<dbReference type="OrthoDB" id="6752030at2"/>
<dbReference type="NCBIfam" id="TIGR03860">
    <property type="entry name" value="FMN_nitrolo"/>
    <property type="match status" value="1"/>
</dbReference>
<feature type="region of interest" description="Disordered" evidence="7">
    <location>
        <begin position="434"/>
        <end position="454"/>
    </location>
</feature>
<evidence type="ECO:0000256" key="5">
    <source>
        <dbReference type="ARBA" id="ARBA00033748"/>
    </source>
</evidence>
<dbReference type="SUPFAM" id="SSF51679">
    <property type="entry name" value="Bacterial luciferase-like"/>
    <property type="match status" value="1"/>
</dbReference>
<feature type="binding site" evidence="6">
    <location>
        <position position="229"/>
    </location>
    <ligand>
        <name>FMN</name>
        <dbReference type="ChEBI" id="CHEBI:58210"/>
    </ligand>
</feature>
<feature type="domain" description="Luciferase-like" evidence="8">
    <location>
        <begin position="26"/>
        <end position="391"/>
    </location>
</feature>
<dbReference type="PANTHER" id="PTHR30011:SF16">
    <property type="entry name" value="C2H2 FINGER DOMAIN TRANSCRIPTION FACTOR (EUROFUNG)-RELATED"/>
    <property type="match status" value="1"/>
</dbReference>
<dbReference type="RefSeq" id="WP_109923333.1">
    <property type="nucleotide sequence ID" value="NZ_QGLF01000008.1"/>
</dbReference>
<dbReference type="InterPro" id="IPR036661">
    <property type="entry name" value="Luciferase-like_sf"/>
</dbReference>
<keyword evidence="4" id="KW-0503">Monooxygenase</keyword>
<comment type="caution">
    <text evidence="9">The sequence shown here is derived from an EMBL/GenBank/DDBJ whole genome shotgun (WGS) entry which is preliminary data.</text>
</comment>
<feature type="binding site" evidence="6">
    <location>
        <position position="230"/>
    </location>
    <ligand>
        <name>FMN</name>
        <dbReference type="ChEBI" id="CHEBI:58210"/>
    </ligand>
</feature>
<reference evidence="10" key="1">
    <citation type="submission" date="2018-05" db="EMBL/GenBank/DDBJ databases">
        <title>Zavarzinia sp. HR-AS.</title>
        <authorList>
            <person name="Lee Y."/>
            <person name="Jeon C.O."/>
        </authorList>
    </citation>
    <scope>NUCLEOTIDE SEQUENCE [LARGE SCALE GENOMIC DNA]</scope>
    <source>
        <strain evidence="10">DSM 1231</strain>
    </source>
</reference>
<evidence type="ECO:0000259" key="8">
    <source>
        <dbReference type="Pfam" id="PF00296"/>
    </source>
</evidence>